<evidence type="ECO:0000259" key="5">
    <source>
        <dbReference type="PROSITE" id="PS50026"/>
    </source>
</evidence>
<keyword evidence="1 4" id="KW-0245">EGF-like domain</keyword>
<dbReference type="PROSITE" id="PS01186">
    <property type="entry name" value="EGF_2"/>
    <property type="match status" value="3"/>
</dbReference>
<dbReference type="InterPro" id="IPR001190">
    <property type="entry name" value="SRCR"/>
</dbReference>
<dbReference type="PROSITE" id="PS50287">
    <property type="entry name" value="SRCR_2"/>
    <property type="match status" value="1"/>
</dbReference>
<reference evidence="7 8" key="1">
    <citation type="journal article" date="2010" name="Cell">
        <title>The genome of Naegleria gruberi illuminates early eukaryotic versatility.</title>
        <authorList>
            <person name="Fritz-Laylin L.K."/>
            <person name="Prochnik S.E."/>
            <person name="Ginger M.L."/>
            <person name="Dacks J.B."/>
            <person name="Carpenter M.L."/>
            <person name="Field M.C."/>
            <person name="Kuo A."/>
            <person name="Paredez A."/>
            <person name="Chapman J."/>
            <person name="Pham J."/>
            <person name="Shu S."/>
            <person name="Neupane R."/>
            <person name="Cipriano M."/>
            <person name="Mancuso J."/>
            <person name="Tu H."/>
            <person name="Salamov A."/>
            <person name="Lindquist E."/>
            <person name="Shapiro H."/>
            <person name="Lucas S."/>
            <person name="Grigoriev I.V."/>
            <person name="Cande W.Z."/>
            <person name="Fulton C."/>
            <person name="Rokhsar D.S."/>
            <person name="Dawson S.C."/>
        </authorList>
    </citation>
    <scope>NUCLEOTIDE SEQUENCE [LARGE SCALE GENOMIC DNA]</scope>
    <source>
        <strain evidence="7 8">NEG-M</strain>
    </source>
</reference>
<dbReference type="PROSITE" id="PS00022">
    <property type="entry name" value="EGF_1"/>
    <property type="match status" value="3"/>
</dbReference>
<sequence length="1236" mass="135267">MEPSLNNHTKKKQMILHRHHSMKNLCALPLLLILCFQTVLLFFHSSCIQPVRGETCFGIASSSSKTCSGRGVCTPDNLCTCNVDSSLGSSSPYSGLNCEVDLCFPNAIISYNCNGNGQCENGVCKCKEGTSGFMCHLNSTKLMCFGVSGGDSRVCSGHGKCLDTNVCSCQDGYTGTECQIPLCYGIPSTLTSSVCSGKGTCKGQDTCECQSGFSGANCEVLGSVSSQGSSIAIPASFCGSIIDSDNRTCNGRGKCIANDTCLCMEGYNDHDMCQSTFCFSIPQYDALVCSGHGNCIDYNTCNCTSSGNSSLNFIGNECEIVQCLGRNFHFYNSTDSNVCNGNGFCSSTNDGCICKDGYYGDACEQFSCFGISSTSEISCSGNGQCLDIDTCSCYSNLQQGYWSGENCDICDENYSGTHCNETVTCQSETFCNLLGSCFNNTCQCEEQYSGPSCSLCQGGFYGPFCNHSCSRVDTCHGHGECSRDGIFCECDQSNEDGYWDDLSMCQKCKNGYFGSSCLLRIGESFGLNSLGNEIVIPLVIRPNNLQNLLNCSLILVLESRRMLGSFPECWIDSNNMLRITIPKDSTFSPILNSDRIVIIPSGFENGIQKNETISLPFDSINTKLVLPVAKIYSNSTYILPNSDLTLIGSNLLRIERERNLTFEWSLKSSDSDFALFQSNLNSRISSGKFGQLTITKSDIPSTVTTFQIQLIVRNQINNISSNPTHMTFTVLKSTTLQQVYNGAYNLKFNLPTQILYVHNDMLPYKLKYSLLQDNSPISLPNSSYSIQFSISPTPSDNTFVTLQNSNGILTISSAYNYDNQNNVYEGFDGQVFNSSKFYQIIGTVTHVPSGKIVTQKSIKSFFINRNSGARPDFDTGSLNPLPTQAGPAAITILTNGHTFDSVDWDCFEWSGVGGKCSNEWMAAIAASKDSNILNVPLDTFFLAKNPLYVRAKVVIAGIPYYLQSSVTPSQGFGFKTLNGATLYSIIAGMQLAKIDRTNSHTAVYSWMDYQFKDTVNGATLTYEVRDQDNNLLTPTSSYITLDTNQRKFTISGSNIPTSVKVLKISVRFTVPNFTNFKYRAYLYLVPDAITQPSPTSVLNYTVLENGLRKYTLNYQLTKTYVAAMSSISLKIGSHKISIANVGPSQLVKFILPPLLDASSIIADVTYVDNRYVGGASSITQQFTLHSLPAESQSSDSFIRSMQESIRTDATTYLGTNFVMLIMNIRYLGEEYDFPTM</sequence>
<dbReference type="Proteomes" id="UP000006671">
    <property type="component" value="Unassembled WGS sequence"/>
</dbReference>
<dbReference type="PROSITE" id="PS50026">
    <property type="entry name" value="EGF_3"/>
    <property type="match status" value="3"/>
</dbReference>
<feature type="disulfide bond" evidence="4">
    <location>
        <begin position="169"/>
        <end position="178"/>
    </location>
</feature>
<dbReference type="PANTHER" id="PTHR24049">
    <property type="entry name" value="CRUMBS FAMILY MEMBER"/>
    <property type="match status" value="1"/>
</dbReference>
<comment type="caution">
    <text evidence="4">Lacks conserved residue(s) required for the propagation of feature annotation.</text>
</comment>
<dbReference type="InParanoid" id="D2VGD0"/>
<feature type="domain" description="EGF-like" evidence="5">
    <location>
        <begin position="140"/>
        <end position="179"/>
    </location>
</feature>
<evidence type="ECO:0000313" key="7">
    <source>
        <dbReference type="EMBL" id="EFC43941.1"/>
    </source>
</evidence>
<keyword evidence="8" id="KW-1185">Reference proteome</keyword>
<dbReference type="OrthoDB" id="427769at2759"/>
<dbReference type="GeneID" id="8850075"/>
<keyword evidence="2" id="KW-0677">Repeat</keyword>
<dbReference type="InterPro" id="IPR051022">
    <property type="entry name" value="Notch_Cell-Fate_Det"/>
</dbReference>
<dbReference type="eggNOG" id="KOG1225">
    <property type="taxonomic scope" value="Eukaryota"/>
</dbReference>
<protein>
    <submittedName>
        <fullName evidence="7">Predicted protein</fullName>
    </submittedName>
</protein>
<dbReference type="VEuPathDB" id="AmoebaDB:NAEGRDRAFT_49314"/>
<dbReference type="KEGG" id="ngr:NAEGRDRAFT_49314"/>
<organism evidence="8">
    <name type="scientific">Naegleria gruberi</name>
    <name type="common">Amoeba</name>
    <dbReference type="NCBI Taxonomy" id="5762"/>
    <lineage>
        <taxon>Eukaryota</taxon>
        <taxon>Discoba</taxon>
        <taxon>Heterolobosea</taxon>
        <taxon>Tetramitia</taxon>
        <taxon>Eutetramitia</taxon>
        <taxon>Vahlkampfiidae</taxon>
        <taxon>Naegleria</taxon>
    </lineage>
</organism>
<keyword evidence="3 4" id="KW-1015">Disulfide bond</keyword>
<dbReference type="AlphaFoldDB" id="D2VGD0"/>
<dbReference type="InterPro" id="IPR000742">
    <property type="entry name" value="EGF"/>
</dbReference>
<evidence type="ECO:0000313" key="8">
    <source>
        <dbReference type="Proteomes" id="UP000006671"/>
    </source>
</evidence>
<gene>
    <name evidence="7" type="ORF">NAEGRDRAFT_49314</name>
</gene>
<dbReference type="SMART" id="SM00181">
    <property type="entry name" value="EGF"/>
    <property type="match status" value="8"/>
</dbReference>
<evidence type="ECO:0000259" key="6">
    <source>
        <dbReference type="PROSITE" id="PS50287"/>
    </source>
</evidence>
<feature type="disulfide bond" evidence="4">
    <location>
        <begin position="354"/>
        <end position="363"/>
    </location>
</feature>
<evidence type="ECO:0000256" key="3">
    <source>
        <dbReference type="ARBA" id="ARBA00023157"/>
    </source>
</evidence>
<dbReference type="EMBL" id="GG738870">
    <property type="protein sequence ID" value="EFC43941.1"/>
    <property type="molecule type" value="Genomic_DNA"/>
</dbReference>
<feature type="domain" description="SRCR" evidence="6">
    <location>
        <begin position="311"/>
        <end position="420"/>
    </location>
</feature>
<accession>D2VGD0</accession>
<feature type="disulfide bond" evidence="4">
    <location>
        <begin position="209"/>
        <end position="218"/>
    </location>
</feature>
<proteinExistence type="predicted"/>
<evidence type="ECO:0000256" key="2">
    <source>
        <dbReference type="ARBA" id="ARBA00022737"/>
    </source>
</evidence>
<dbReference type="Gene3D" id="2.10.25.10">
    <property type="entry name" value="Laminin"/>
    <property type="match status" value="5"/>
</dbReference>
<dbReference type="STRING" id="5762.D2VGD0"/>
<dbReference type="GO" id="GO:0016020">
    <property type="term" value="C:membrane"/>
    <property type="evidence" value="ECO:0007669"/>
    <property type="project" value="InterPro"/>
</dbReference>
<feature type="domain" description="EGF-like" evidence="5">
    <location>
        <begin position="330"/>
        <end position="364"/>
    </location>
</feature>
<dbReference type="Pfam" id="PF23106">
    <property type="entry name" value="EGF_Teneurin"/>
    <property type="match status" value="1"/>
</dbReference>
<dbReference type="RefSeq" id="XP_002676685.1">
    <property type="nucleotide sequence ID" value="XM_002676639.1"/>
</dbReference>
<name>D2VGD0_NAEGR</name>
<evidence type="ECO:0000256" key="1">
    <source>
        <dbReference type="ARBA" id="ARBA00022536"/>
    </source>
</evidence>
<evidence type="ECO:0000256" key="4">
    <source>
        <dbReference type="PROSITE-ProRule" id="PRU00076"/>
    </source>
</evidence>
<feature type="domain" description="EGF-like" evidence="5">
    <location>
        <begin position="185"/>
        <end position="219"/>
    </location>
</feature>